<keyword evidence="4" id="KW-0812">Transmembrane</keyword>
<feature type="region of interest" description="Disordered" evidence="10">
    <location>
        <begin position="253"/>
        <end position="283"/>
    </location>
</feature>
<evidence type="ECO:0000313" key="11">
    <source>
        <dbReference type="EMBL" id="GAA0169092.1"/>
    </source>
</evidence>
<evidence type="ECO:0000256" key="10">
    <source>
        <dbReference type="SAM" id="MobiDB-lite"/>
    </source>
</evidence>
<keyword evidence="3" id="KW-0808">Transferase</keyword>
<keyword evidence="7 11" id="KW-0012">Acyltransferase</keyword>
<evidence type="ECO:0000256" key="8">
    <source>
        <dbReference type="ARBA" id="ARBA00051335"/>
    </source>
</evidence>
<evidence type="ECO:0000256" key="4">
    <source>
        <dbReference type="ARBA" id="ARBA00022692"/>
    </source>
</evidence>
<dbReference type="EC" id="2.3.1.158" evidence="9"/>
<feature type="compositionally biased region" description="Polar residues" evidence="10">
    <location>
        <begin position="268"/>
        <end position="283"/>
    </location>
</feature>
<comment type="similarity">
    <text evidence="2">Belongs to the AB hydrolase superfamily. Lipase family.</text>
</comment>
<evidence type="ECO:0000256" key="5">
    <source>
        <dbReference type="ARBA" id="ARBA00022989"/>
    </source>
</evidence>
<evidence type="ECO:0000256" key="6">
    <source>
        <dbReference type="ARBA" id="ARBA00023136"/>
    </source>
</evidence>
<evidence type="ECO:0000256" key="2">
    <source>
        <dbReference type="ARBA" id="ARBA00010701"/>
    </source>
</evidence>
<dbReference type="Proteomes" id="UP001454036">
    <property type="component" value="Unassembled WGS sequence"/>
</dbReference>
<dbReference type="Pfam" id="PF02450">
    <property type="entry name" value="LCAT"/>
    <property type="match status" value="1"/>
</dbReference>
<dbReference type="PANTHER" id="PTHR11440">
    <property type="entry name" value="LECITHIN-CHOLESTEROL ACYLTRANSFERASE-RELATED"/>
    <property type="match status" value="1"/>
</dbReference>
<evidence type="ECO:0000313" key="12">
    <source>
        <dbReference type="Proteomes" id="UP001454036"/>
    </source>
</evidence>
<dbReference type="GO" id="GO:0008374">
    <property type="term" value="F:O-acyltransferase activity"/>
    <property type="evidence" value="ECO:0007669"/>
    <property type="project" value="InterPro"/>
</dbReference>
<evidence type="ECO:0000256" key="1">
    <source>
        <dbReference type="ARBA" id="ARBA00004167"/>
    </source>
</evidence>
<dbReference type="GO" id="GO:0019432">
    <property type="term" value="P:triglyceride biosynthetic process"/>
    <property type="evidence" value="ECO:0007669"/>
    <property type="project" value="UniProtKB-ARBA"/>
</dbReference>
<accession>A0AAV3R3Z1</accession>
<organism evidence="11 12">
    <name type="scientific">Lithospermum erythrorhizon</name>
    <name type="common">Purple gromwell</name>
    <name type="synonym">Lithospermum officinale var. erythrorhizon</name>
    <dbReference type="NCBI Taxonomy" id="34254"/>
    <lineage>
        <taxon>Eukaryota</taxon>
        <taxon>Viridiplantae</taxon>
        <taxon>Streptophyta</taxon>
        <taxon>Embryophyta</taxon>
        <taxon>Tracheophyta</taxon>
        <taxon>Spermatophyta</taxon>
        <taxon>Magnoliopsida</taxon>
        <taxon>eudicotyledons</taxon>
        <taxon>Gunneridae</taxon>
        <taxon>Pentapetalae</taxon>
        <taxon>asterids</taxon>
        <taxon>lamiids</taxon>
        <taxon>Boraginales</taxon>
        <taxon>Boraginaceae</taxon>
        <taxon>Boraginoideae</taxon>
        <taxon>Lithospermeae</taxon>
        <taxon>Lithospermum</taxon>
    </lineage>
</organism>
<evidence type="ECO:0000256" key="7">
    <source>
        <dbReference type="ARBA" id="ARBA00023315"/>
    </source>
</evidence>
<dbReference type="EMBL" id="BAABME010006707">
    <property type="protein sequence ID" value="GAA0169092.1"/>
    <property type="molecule type" value="Genomic_DNA"/>
</dbReference>
<dbReference type="Gene3D" id="3.40.50.1820">
    <property type="entry name" value="alpha/beta hydrolase"/>
    <property type="match status" value="1"/>
</dbReference>
<reference evidence="11 12" key="1">
    <citation type="submission" date="2024-01" db="EMBL/GenBank/DDBJ databases">
        <title>The complete chloroplast genome sequence of Lithospermum erythrorhizon: insights into the phylogenetic relationship among Boraginaceae species and the maternal lineages of purple gromwells.</title>
        <authorList>
            <person name="Okada T."/>
            <person name="Watanabe K."/>
        </authorList>
    </citation>
    <scope>NUCLEOTIDE SEQUENCE [LARGE SCALE GENOMIC DNA]</scope>
</reference>
<keyword evidence="6" id="KW-0472">Membrane</keyword>
<comment type="catalytic activity">
    <reaction evidence="8">
        <text>a glycerophospholipid + a 1,2-diacyl-sn-glycerol = a monoacylglycerophospholipid + a triacyl-sn-glycerol</text>
        <dbReference type="Rhea" id="RHEA:14057"/>
        <dbReference type="ChEBI" id="CHEBI:17815"/>
        <dbReference type="ChEBI" id="CHEBI:64615"/>
        <dbReference type="ChEBI" id="CHEBI:136912"/>
        <dbReference type="ChEBI" id="CHEBI:136913"/>
        <dbReference type="EC" id="2.3.1.158"/>
    </reaction>
</comment>
<proteinExistence type="inferred from homology"/>
<dbReference type="InterPro" id="IPR003386">
    <property type="entry name" value="LACT/PDAT_acylTrfase"/>
</dbReference>
<protein>
    <recommendedName>
        <fullName evidence="9">phospholipid:diacylglycerol acyltransferase</fullName>
        <ecNumber evidence="9">2.3.1.158</ecNumber>
    </recommendedName>
</protein>
<keyword evidence="5" id="KW-1133">Transmembrane helix</keyword>
<evidence type="ECO:0000256" key="9">
    <source>
        <dbReference type="ARBA" id="ARBA00066405"/>
    </source>
</evidence>
<evidence type="ECO:0000256" key="3">
    <source>
        <dbReference type="ARBA" id="ARBA00022679"/>
    </source>
</evidence>
<dbReference type="InterPro" id="IPR029058">
    <property type="entry name" value="AB_hydrolase_fold"/>
</dbReference>
<name>A0AAV3R3Z1_LITER</name>
<sequence>MRLKLAKEGLELWEGKQCAQGLLRKRLWGVYFGQLYKSFCFYLPWCWLDHLSLDNETGMDPSGIRIRPVSGLVAADYFAPGYFVWAVLITNLARIGYEDKNMHMAAYDWRISFQNTQVPDQTLTTIKSNIEVMVATSGKKVVVIPHAMGALYFLHFMKWVEAPAPMGGGVGSNWCARHVKAVMNIGGPFLGLPKAVAGLFSAEGRDIAVARAIAPGFLDKDVFGFQILQHIMRMTRTWDSVMSMIPKGGDTIWGGADWSPEESHECQGSKQKNNYTQATGGNS</sequence>
<comment type="caution">
    <text evidence="11">The sequence shown here is derived from an EMBL/GenBank/DDBJ whole genome shotgun (WGS) entry which is preliminary data.</text>
</comment>
<dbReference type="GO" id="GO:0016020">
    <property type="term" value="C:membrane"/>
    <property type="evidence" value="ECO:0007669"/>
    <property type="project" value="UniProtKB-SubCell"/>
</dbReference>
<comment type="subcellular location">
    <subcellularLocation>
        <location evidence="1">Membrane</location>
        <topology evidence="1">Single-pass membrane protein</topology>
    </subcellularLocation>
</comment>
<gene>
    <name evidence="11" type="ORF">LIER_23648</name>
</gene>
<keyword evidence="12" id="KW-1185">Reference proteome</keyword>
<dbReference type="AlphaFoldDB" id="A0AAV3R3Z1"/>
<dbReference type="GO" id="GO:0046027">
    <property type="term" value="F:phospholipid:diacylglycerol acyltransferase activity"/>
    <property type="evidence" value="ECO:0007669"/>
    <property type="project" value="UniProtKB-EC"/>
</dbReference>
<dbReference type="SUPFAM" id="SSF53474">
    <property type="entry name" value="alpha/beta-Hydrolases"/>
    <property type="match status" value="1"/>
</dbReference>
<dbReference type="FunFam" id="3.40.50.1820:FF:000160">
    <property type="entry name" value="Phospholipid:diacylglycerol acyltransferase 1"/>
    <property type="match status" value="1"/>
</dbReference>